<proteinExistence type="predicted"/>
<dbReference type="EMBL" id="BJNV01000003">
    <property type="protein sequence ID" value="GEC94117.1"/>
    <property type="molecule type" value="Genomic_DNA"/>
</dbReference>
<feature type="transmembrane region" description="Helical" evidence="1">
    <location>
        <begin position="42"/>
        <end position="64"/>
    </location>
</feature>
<comment type="caution">
    <text evidence="2">The sequence shown here is derived from an EMBL/GenBank/DDBJ whole genome shotgun (WGS) entry which is preliminary data.</text>
</comment>
<evidence type="ECO:0000313" key="3">
    <source>
        <dbReference type="Proteomes" id="UP000318422"/>
    </source>
</evidence>
<dbReference type="AlphaFoldDB" id="A0A4Y4CSX3"/>
<dbReference type="Pfam" id="PF09600">
    <property type="entry name" value="Cyd_oper_YbgE"/>
    <property type="match status" value="1"/>
</dbReference>
<dbReference type="Proteomes" id="UP000318422">
    <property type="component" value="Unassembled WGS sequence"/>
</dbReference>
<keyword evidence="1" id="KW-0812">Transmembrane</keyword>
<evidence type="ECO:0000313" key="2">
    <source>
        <dbReference type="EMBL" id="GEC94117.1"/>
    </source>
</evidence>
<feature type="transmembrane region" description="Helical" evidence="1">
    <location>
        <begin position="70"/>
        <end position="89"/>
    </location>
</feature>
<dbReference type="InterPro" id="IPR011846">
    <property type="entry name" value="Cyd_oper_YbgE"/>
</dbReference>
<protein>
    <submittedName>
        <fullName evidence="2">Uncharacterized protein</fullName>
    </submittedName>
</protein>
<organism evidence="2 3">
    <name type="scientific">Zoogloea ramigera</name>
    <dbReference type="NCBI Taxonomy" id="350"/>
    <lineage>
        <taxon>Bacteria</taxon>
        <taxon>Pseudomonadati</taxon>
        <taxon>Pseudomonadota</taxon>
        <taxon>Betaproteobacteria</taxon>
        <taxon>Rhodocyclales</taxon>
        <taxon>Zoogloeaceae</taxon>
        <taxon>Zoogloea</taxon>
    </lineage>
</organism>
<dbReference type="RefSeq" id="WP_141348881.1">
    <property type="nucleotide sequence ID" value="NZ_BJNV01000003.1"/>
</dbReference>
<keyword evidence="1" id="KW-1133">Transmembrane helix</keyword>
<name>A0A4Y4CSX3_ZOORA</name>
<feature type="transmembrane region" description="Helical" evidence="1">
    <location>
        <begin position="12"/>
        <end position="30"/>
    </location>
</feature>
<sequence>MDLNASGRPDPGARLLSLVTGALLAVLLVARPEIALDRWGAADPLAALWLLWSMLAGLVSGTGWPQCRGALRQLLSSEACLLTLVLAFLRLATH</sequence>
<keyword evidence="1" id="KW-0472">Membrane</keyword>
<gene>
    <name evidence="2" type="ORF">ZRA01_01900</name>
</gene>
<reference evidence="2 3" key="1">
    <citation type="submission" date="2019-06" db="EMBL/GenBank/DDBJ databases">
        <title>Whole genome shotgun sequence of Zoogloea ramigera NBRC 15342.</title>
        <authorList>
            <person name="Hosoyama A."/>
            <person name="Uohara A."/>
            <person name="Ohji S."/>
            <person name="Ichikawa N."/>
        </authorList>
    </citation>
    <scope>NUCLEOTIDE SEQUENCE [LARGE SCALE GENOMIC DNA]</scope>
    <source>
        <strain evidence="2 3">NBRC 15342</strain>
    </source>
</reference>
<keyword evidence="3" id="KW-1185">Reference proteome</keyword>
<evidence type="ECO:0000256" key="1">
    <source>
        <dbReference type="SAM" id="Phobius"/>
    </source>
</evidence>
<accession>A0A4Y4CSX3</accession>